<reference evidence="2" key="1">
    <citation type="journal article" date="2018" name="Nat. Commun.">
        <title>Diversity and evolution of the emerging Pandoraviridae family.</title>
        <authorList>
            <person name="Legendre M."/>
            <person name="Fabre E."/>
            <person name="Poirot O."/>
            <person name="Jeudy S."/>
            <person name="Lartigue A."/>
            <person name="Alempic J.M."/>
            <person name="Beucher L."/>
            <person name="Philippe N."/>
            <person name="Bertaux L."/>
            <person name="Christo-Foroux E."/>
            <person name="Labadie K."/>
            <person name="Coute Y."/>
            <person name="Abergel C."/>
            <person name="Claverie J.M."/>
        </authorList>
    </citation>
    <scope>NUCLEOTIDE SEQUENCE [LARGE SCALE GENOMIC DNA]</scope>
    <source>
        <strain evidence="2">Macleodensis</strain>
    </source>
</reference>
<dbReference type="KEGG" id="vg:36841145"/>
<accession>A0A2U7UEE6</accession>
<name>A0A2U7UEE6_9VIRU</name>
<gene>
    <name evidence="2" type="ORF">pmac_cds_2</name>
</gene>
<dbReference type="EMBL" id="MG011691">
    <property type="protein sequence ID" value="AVK76690.1"/>
    <property type="molecule type" value="Genomic_DNA"/>
</dbReference>
<feature type="region of interest" description="Disordered" evidence="1">
    <location>
        <begin position="24"/>
        <end position="49"/>
    </location>
</feature>
<protein>
    <submittedName>
        <fullName evidence="2">Uncharacterized protein</fullName>
    </submittedName>
</protein>
<evidence type="ECO:0000256" key="1">
    <source>
        <dbReference type="SAM" id="MobiDB-lite"/>
    </source>
</evidence>
<dbReference type="Proteomes" id="UP000249758">
    <property type="component" value="Segment"/>
</dbReference>
<evidence type="ECO:0000313" key="2">
    <source>
        <dbReference type="EMBL" id="AVK76690.1"/>
    </source>
</evidence>
<proteinExistence type="predicted"/>
<sequence>MAAFAVLIPMRADCDMKVGTRRSRSQMELDPNASCDGSGNNHGGSNTKRSRLVDLPEPCLGLADLPVEMRAAILLCFDRVTDYAACVAASSLFRGACTPRAWVRCRALFYAKQPERVFASDECVAVVREVWTRWGVLSPARPDAHGHQCIQNGLWAPRCRCWEHRTVKDALDRGRRSTVAFLCDIVLDVHRRRARLHLLSNDQKCDGDERKHTTDDDDDDVGTASTDTSDDTATRRSDGTTCPRHRSIIKNLAYGALWSGRPGDGFYLLDLLARPIKCPFRAKRYVTKRAAKAILEASVDEALSIVRASPAETRKALLNEIVDDAVAFGDYGLALMAHKEGADDPFLALLCQIVRDVCMVDHFGRVWERAIAAGHEPNALWATIVDAVQFSVFADYPAALEAVLHSRPPGVDMGPFCARAVRDGGPSCITIMRALGVGGFECPQVHNAIIDACDADRIDMVRYMVEEVSDMDPRLLLARTCPQRSPRVADFLARYVADLDADAERSPVLK</sequence>
<feature type="compositionally biased region" description="Polar residues" evidence="1">
    <location>
        <begin position="35"/>
        <end position="47"/>
    </location>
</feature>
<feature type="region of interest" description="Disordered" evidence="1">
    <location>
        <begin position="204"/>
        <end position="241"/>
    </location>
</feature>
<dbReference type="RefSeq" id="YP_009480686.1">
    <property type="nucleotide sequence ID" value="NC_037665.1"/>
</dbReference>
<feature type="compositionally biased region" description="Basic and acidic residues" evidence="1">
    <location>
        <begin position="204"/>
        <end position="214"/>
    </location>
</feature>
<organism evidence="2">
    <name type="scientific">Pandoravirus macleodensis</name>
    <dbReference type="NCBI Taxonomy" id="2107707"/>
    <lineage>
        <taxon>Viruses</taxon>
        <taxon>Pandoravirus</taxon>
    </lineage>
</organism>
<dbReference type="GeneID" id="36841145"/>